<dbReference type="STRING" id="1503.CLPU_5c01930"/>
<dbReference type="PANTHER" id="PTHR42924">
    <property type="entry name" value="EXONUCLEASE"/>
    <property type="match status" value="1"/>
</dbReference>
<dbReference type="SMART" id="SM00481">
    <property type="entry name" value="POLIIIAc"/>
    <property type="match status" value="1"/>
</dbReference>
<accession>A0A0L0WBN5</accession>
<dbReference type="SUPFAM" id="SSF89550">
    <property type="entry name" value="PHP domain-like"/>
    <property type="match status" value="1"/>
</dbReference>
<dbReference type="Pfam" id="PF02811">
    <property type="entry name" value="PHP"/>
    <property type="match status" value="1"/>
</dbReference>
<dbReference type="CDD" id="cd07438">
    <property type="entry name" value="PHP_HisPPase_AMP"/>
    <property type="match status" value="1"/>
</dbReference>
<protein>
    <submittedName>
        <fullName evidence="2">Putative PHP domain-containing protein</fullName>
    </submittedName>
</protein>
<dbReference type="PATRIC" id="fig|1503.3.peg.2719"/>
<gene>
    <name evidence="2" type="ORF">CLPU_5c01930</name>
</gene>
<dbReference type="InterPro" id="IPR003141">
    <property type="entry name" value="Pol/His_phosphatase_N"/>
</dbReference>
<name>A0A0L0WBN5_GOTPU</name>
<dbReference type="RefSeq" id="WP_050354977.1">
    <property type="nucleotide sequence ID" value="NZ_LGSS01000005.1"/>
</dbReference>
<dbReference type="Gene3D" id="3.20.20.140">
    <property type="entry name" value="Metal-dependent hydrolases"/>
    <property type="match status" value="1"/>
</dbReference>
<reference evidence="3" key="1">
    <citation type="submission" date="2015-07" db="EMBL/GenBank/DDBJ databases">
        <title>Draft genome sequence of the purine-degrading Gottschalkia purinilyticum DSM 1384 (formerly Clostridium purinilyticum).</title>
        <authorList>
            <person name="Poehlein A."/>
            <person name="Schiel-Bengelsdorf B."/>
            <person name="Bengelsdorf F.R."/>
            <person name="Daniel R."/>
            <person name="Duerre P."/>
        </authorList>
    </citation>
    <scope>NUCLEOTIDE SEQUENCE [LARGE SCALE GENOMIC DNA]</scope>
    <source>
        <strain evidence="3">DSM 1384</strain>
    </source>
</reference>
<sequence>MPNADLHIHTTASDGMLEPSEVVDWGVKKKLRAIAITDHDTVEGIERAIERAKLYDIIVIPGIEMSCLFKDEEVHILGYFIDYKSSKLLKLTNTLKESRLNRGIKIVEKLKSEGIDISIKEVKDVSEGDLIGRPHIARVLINKGLVESVEEAFNKYLGKGCPGYVERYKISVKESVDLIHSIGGAAVLAHPGLLKNSEYIDEIIKFGIDGVEVIHSTHSQEQKYNFMKLADKLNLIQTAGSDCHGYMVDGKPILGDFCIGFKQVELLKQKAESYR</sequence>
<evidence type="ECO:0000259" key="1">
    <source>
        <dbReference type="SMART" id="SM00481"/>
    </source>
</evidence>
<dbReference type="GO" id="GO:0035312">
    <property type="term" value="F:5'-3' DNA exonuclease activity"/>
    <property type="evidence" value="ECO:0007669"/>
    <property type="project" value="TreeGrafter"/>
</dbReference>
<dbReference type="InterPro" id="IPR052018">
    <property type="entry name" value="PHP_domain"/>
</dbReference>
<dbReference type="PANTHER" id="PTHR42924:SF3">
    <property type="entry name" value="POLYMERASE_HISTIDINOL PHOSPHATASE N-TERMINAL DOMAIN-CONTAINING PROTEIN"/>
    <property type="match status" value="1"/>
</dbReference>
<dbReference type="AlphaFoldDB" id="A0A0L0WBN5"/>
<dbReference type="InterPro" id="IPR004013">
    <property type="entry name" value="PHP_dom"/>
</dbReference>
<dbReference type="GO" id="GO:0004534">
    <property type="term" value="F:5'-3' RNA exonuclease activity"/>
    <property type="evidence" value="ECO:0007669"/>
    <property type="project" value="TreeGrafter"/>
</dbReference>
<dbReference type="Proteomes" id="UP000037267">
    <property type="component" value="Unassembled WGS sequence"/>
</dbReference>
<dbReference type="InterPro" id="IPR016195">
    <property type="entry name" value="Pol/histidinol_Pase-like"/>
</dbReference>
<dbReference type="Gene3D" id="1.10.150.650">
    <property type="match status" value="1"/>
</dbReference>
<evidence type="ECO:0000313" key="3">
    <source>
        <dbReference type="Proteomes" id="UP000037267"/>
    </source>
</evidence>
<proteinExistence type="predicted"/>
<comment type="caution">
    <text evidence="2">The sequence shown here is derived from an EMBL/GenBank/DDBJ whole genome shotgun (WGS) entry which is preliminary data.</text>
</comment>
<dbReference type="OrthoDB" id="9791620at2"/>
<feature type="domain" description="Polymerase/histidinol phosphatase N-terminal" evidence="1">
    <location>
        <begin position="4"/>
        <end position="69"/>
    </location>
</feature>
<dbReference type="EMBL" id="LGSS01000005">
    <property type="protein sequence ID" value="KNF08886.1"/>
    <property type="molecule type" value="Genomic_DNA"/>
</dbReference>
<evidence type="ECO:0000313" key="2">
    <source>
        <dbReference type="EMBL" id="KNF08886.1"/>
    </source>
</evidence>
<keyword evidence="3" id="KW-1185">Reference proteome</keyword>
<organism evidence="2 3">
    <name type="scientific">Gottschalkia purinilytica</name>
    <name type="common">Clostridium purinilyticum</name>
    <dbReference type="NCBI Taxonomy" id="1503"/>
    <lineage>
        <taxon>Bacteria</taxon>
        <taxon>Bacillati</taxon>
        <taxon>Bacillota</taxon>
        <taxon>Tissierellia</taxon>
        <taxon>Tissierellales</taxon>
        <taxon>Gottschalkiaceae</taxon>
        <taxon>Gottschalkia</taxon>
    </lineage>
</organism>